<evidence type="ECO:0000256" key="1">
    <source>
        <dbReference type="ARBA" id="ARBA00022884"/>
    </source>
</evidence>
<evidence type="ECO:0000256" key="2">
    <source>
        <dbReference type="SAM" id="MobiDB-lite"/>
    </source>
</evidence>
<organism evidence="4">
    <name type="scientific">hydrothermal vent metagenome</name>
    <dbReference type="NCBI Taxonomy" id="652676"/>
    <lineage>
        <taxon>unclassified sequences</taxon>
        <taxon>metagenomes</taxon>
        <taxon>ecological metagenomes</taxon>
    </lineage>
</organism>
<evidence type="ECO:0000259" key="3">
    <source>
        <dbReference type="PROSITE" id="PS50102"/>
    </source>
</evidence>
<dbReference type="InterPro" id="IPR000504">
    <property type="entry name" value="RRM_dom"/>
</dbReference>
<protein>
    <submittedName>
        <fullName evidence="4">RNA-binding protein</fullName>
    </submittedName>
</protein>
<dbReference type="Gene3D" id="3.30.70.330">
    <property type="match status" value="1"/>
</dbReference>
<dbReference type="InterPro" id="IPR052462">
    <property type="entry name" value="SLIRP/GR-RBP-like"/>
</dbReference>
<dbReference type="AlphaFoldDB" id="A0A3B1AFJ0"/>
<feature type="region of interest" description="Disordered" evidence="2">
    <location>
        <begin position="70"/>
        <end position="98"/>
    </location>
</feature>
<name>A0A3B1AFJ0_9ZZZZ</name>
<feature type="domain" description="RRM" evidence="3">
    <location>
        <begin position="1"/>
        <end position="79"/>
    </location>
</feature>
<dbReference type="SUPFAM" id="SSF54928">
    <property type="entry name" value="RNA-binding domain, RBD"/>
    <property type="match status" value="1"/>
</dbReference>
<dbReference type="SMART" id="SM00360">
    <property type="entry name" value="RRM"/>
    <property type="match status" value="1"/>
</dbReference>
<dbReference type="InterPro" id="IPR012677">
    <property type="entry name" value="Nucleotide-bd_a/b_plait_sf"/>
</dbReference>
<proteinExistence type="predicted"/>
<reference evidence="4" key="1">
    <citation type="submission" date="2018-06" db="EMBL/GenBank/DDBJ databases">
        <authorList>
            <person name="Zhirakovskaya E."/>
        </authorList>
    </citation>
    <scope>NUCLEOTIDE SEQUENCE</scope>
</reference>
<dbReference type="EMBL" id="UOFR01000062">
    <property type="protein sequence ID" value="VAW98653.1"/>
    <property type="molecule type" value="Genomic_DNA"/>
</dbReference>
<dbReference type="Pfam" id="PF00076">
    <property type="entry name" value="RRM_1"/>
    <property type="match status" value="1"/>
</dbReference>
<gene>
    <name evidence="4" type="ORF">MNBD_GAMMA21-2446</name>
</gene>
<keyword evidence="1" id="KW-0694">RNA-binding</keyword>
<accession>A0A3B1AFJ0</accession>
<feature type="compositionally biased region" description="Basic and acidic residues" evidence="2">
    <location>
        <begin position="75"/>
        <end position="98"/>
    </location>
</feature>
<dbReference type="GO" id="GO:0003723">
    <property type="term" value="F:RNA binding"/>
    <property type="evidence" value="ECO:0007669"/>
    <property type="project" value="UniProtKB-KW"/>
</dbReference>
<dbReference type="InterPro" id="IPR035979">
    <property type="entry name" value="RBD_domain_sf"/>
</dbReference>
<evidence type="ECO:0000313" key="4">
    <source>
        <dbReference type="EMBL" id="VAW98653.1"/>
    </source>
</evidence>
<dbReference type="PROSITE" id="PS50102">
    <property type="entry name" value="RRM"/>
    <property type="match status" value="1"/>
</dbReference>
<dbReference type="PANTHER" id="PTHR48027">
    <property type="entry name" value="HETEROGENEOUS NUCLEAR RIBONUCLEOPROTEIN 87F-RELATED"/>
    <property type="match status" value="1"/>
</dbReference>
<sequence length="98" mass="10747">MKLLIRNLARTTTETELRELFETYGSVQSCNLVIDEKSGDSKGFGFVVMPKVGNAKAAMKSLNGTDVAGNKIRVKKAEPKPGEVKTENSESERNQVDD</sequence>